<dbReference type="InterPro" id="IPR015943">
    <property type="entry name" value="WD40/YVTN_repeat-like_dom_sf"/>
</dbReference>
<feature type="repeat" description="WD" evidence="3">
    <location>
        <begin position="97"/>
        <end position="124"/>
    </location>
</feature>
<dbReference type="STRING" id="400682.A0A1X7T8U2"/>
<feature type="repeat" description="WD" evidence="3">
    <location>
        <begin position="1"/>
        <end position="34"/>
    </location>
</feature>
<dbReference type="AlphaFoldDB" id="A0A1X7T8U2"/>
<evidence type="ECO:0000256" key="2">
    <source>
        <dbReference type="ARBA" id="ARBA00022737"/>
    </source>
</evidence>
<dbReference type="PANTHER" id="PTHR44090:SF1">
    <property type="entry name" value="SUPERKILLER COMPLEX PROTEIN 8"/>
    <property type="match status" value="1"/>
</dbReference>
<reference evidence="4" key="1">
    <citation type="submission" date="2017-05" db="UniProtKB">
        <authorList>
            <consortium name="EnsemblMetazoa"/>
        </authorList>
    </citation>
    <scope>IDENTIFICATION</scope>
</reference>
<dbReference type="eggNOG" id="KOG4155">
    <property type="taxonomic scope" value="Eukaryota"/>
</dbReference>
<protein>
    <submittedName>
        <fullName evidence="4">Uncharacterized protein</fullName>
    </submittedName>
</protein>
<dbReference type="InterPro" id="IPR051510">
    <property type="entry name" value="SKI8"/>
</dbReference>
<keyword evidence="1 3" id="KW-0853">WD repeat</keyword>
<dbReference type="GO" id="GO:0016593">
    <property type="term" value="C:Cdc73/Paf1 complex"/>
    <property type="evidence" value="ECO:0007669"/>
    <property type="project" value="TreeGrafter"/>
</dbReference>
<dbReference type="OrthoDB" id="17410at2759"/>
<dbReference type="InterPro" id="IPR036322">
    <property type="entry name" value="WD40_repeat_dom_sf"/>
</dbReference>
<dbReference type="InterPro" id="IPR001680">
    <property type="entry name" value="WD40_rpt"/>
</dbReference>
<dbReference type="OMA" id="METEMKC"/>
<organism evidence="4">
    <name type="scientific">Amphimedon queenslandica</name>
    <name type="common">Sponge</name>
    <dbReference type="NCBI Taxonomy" id="400682"/>
    <lineage>
        <taxon>Eukaryota</taxon>
        <taxon>Metazoa</taxon>
        <taxon>Porifera</taxon>
        <taxon>Demospongiae</taxon>
        <taxon>Heteroscleromorpha</taxon>
        <taxon>Haplosclerida</taxon>
        <taxon>Niphatidae</taxon>
        <taxon>Amphimedon</taxon>
    </lineage>
</organism>
<dbReference type="PRINTS" id="PR00320">
    <property type="entry name" value="GPROTEINBRPT"/>
</dbReference>
<dbReference type="InterPro" id="IPR019775">
    <property type="entry name" value="WD40_repeat_CS"/>
</dbReference>
<evidence type="ECO:0000313" key="4">
    <source>
        <dbReference type="EnsemblMetazoa" id="Aqu2.1.10838_001"/>
    </source>
</evidence>
<dbReference type="Pfam" id="PF00400">
    <property type="entry name" value="WD40"/>
    <property type="match status" value="3"/>
</dbReference>
<accession>A0A1X7T8U2</accession>
<dbReference type="InParanoid" id="A0A1X7T8U2"/>
<feature type="repeat" description="WD" evidence="3">
    <location>
        <begin position="48"/>
        <end position="89"/>
    </location>
</feature>
<name>A0A1X7T8U2_AMPQE</name>
<dbReference type="SMART" id="SM00320">
    <property type="entry name" value="WD40"/>
    <property type="match status" value="3"/>
</dbReference>
<dbReference type="PANTHER" id="PTHR44090">
    <property type="entry name" value="WD REPEAT-CONTAINING PROTEIN 61"/>
    <property type="match status" value="1"/>
</dbReference>
<dbReference type="EnsemblMetazoa" id="Aqu2.1.10838_001">
    <property type="protein sequence ID" value="Aqu2.1.10838_001"/>
    <property type="gene ID" value="Aqu2.1.10838"/>
</dbReference>
<dbReference type="PROSITE" id="PS50294">
    <property type="entry name" value="WD_REPEATS_REGION"/>
    <property type="match status" value="2"/>
</dbReference>
<sequence length="124" mass="13578">HEDGIWCVYWSNPTTDGTEYLVTGSVDNTTKIWSWSDGLSMLDLRATLEGHQLGVVSVATDPTAKILASSGLDGNIRLWDLESGSFIKSIDRGPMDVWTVVFTPDGRYLATGSHGGKINLYEIE</sequence>
<dbReference type="Gene3D" id="2.130.10.10">
    <property type="entry name" value="YVTN repeat-like/Quinoprotein amine dehydrogenase"/>
    <property type="match status" value="1"/>
</dbReference>
<dbReference type="InterPro" id="IPR020472">
    <property type="entry name" value="WD40_PAC1"/>
</dbReference>
<evidence type="ECO:0000256" key="1">
    <source>
        <dbReference type="ARBA" id="ARBA00022574"/>
    </source>
</evidence>
<proteinExistence type="predicted"/>
<dbReference type="PROSITE" id="PS50082">
    <property type="entry name" value="WD_REPEATS_2"/>
    <property type="match status" value="3"/>
</dbReference>
<keyword evidence="2" id="KW-0677">Repeat</keyword>
<evidence type="ECO:0000256" key="3">
    <source>
        <dbReference type="PROSITE-ProRule" id="PRU00221"/>
    </source>
</evidence>
<dbReference type="PROSITE" id="PS00678">
    <property type="entry name" value="WD_REPEATS_1"/>
    <property type="match status" value="1"/>
</dbReference>
<dbReference type="SUPFAM" id="SSF50978">
    <property type="entry name" value="WD40 repeat-like"/>
    <property type="match status" value="1"/>
</dbReference>